<evidence type="ECO:0000256" key="15">
    <source>
        <dbReference type="PIRSR" id="PIRSR604294-1"/>
    </source>
</evidence>
<keyword evidence="5 15" id="KW-0479">Metal-binding</keyword>
<evidence type="ECO:0000256" key="9">
    <source>
        <dbReference type="ARBA" id="ARBA00023002"/>
    </source>
</evidence>
<evidence type="ECO:0000313" key="17">
    <source>
        <dbReference type="Proteomes" id="UP000197138"/>
    </source>
</evidence>
<evidence type="ECO:0000313" key="16">
    <source>
        <dbReference type="EMBL" id="OWM84007.1"/>
    </source>
</evidence>
<sequence length="225" mass="25261">MANPPHEPVAGHHFFNRDGMIHAVRFLSSSASYAYRFTEPHRLVRERSAGRPVLPKAIDELHGYSGVARLVRKQSAGQPMFPKAIGELHGYSGVVRLLMFYAQGLFELFDPTKGLNAVNAGPVYFNKHLLSFSEDNLPYRVPDKNAKDASGIKWIIVPDCFCFHLWNAWEKPETDEVVVIGSCVTPPDSIFNESDESLKSALLEIRLNLKMGESTRRPIIPKLSK</sequence>
<evidence type="ECO:0000256" key="1">
    <source>
        <dbReference type="ARBA" id="ARBA00004229"/>
    </source>
</evidence>
<evidence type="ECO:0000256" key="5">
    <source>
        <dbReference type="ARBA" id="ARBA00022723"/>
    </source>
</evidence>
<gene>
    <name evidence="16" type="ORF">CDL15_Pgr004438</name>
</gene>
<evidence type="ECO:0000256" key="14">
    <source>
        <dbReference type="ARBA" id="ARBA00048369"/>
    </source>
</evidence>
<comment type="subcellular location">
    <subcellularLocation>
        <location evidence="1">Plastid</location>
        <location evidence="1">Chloroplast</location>
    </subcellularLocation>
</comment>
<evidence type="ECO:0000256" key="12">
    <source>
        <dbReference type="ARBA" id="ARBA00036784"/>
    </source>
</evidence>
<accession>A0A218XGB3</accession>
<dbReference type="GO" id="GO:0009688">
    <property type="term" value="P:abscisic acid biosynthetic process"/>
    <property type="evidence" value="ECO:0007669"/>
    <property type="project" value="UniProtKB-KW"/>
</dbReference>
<evidence type="ECO:0000256" key="4">
    <source>
        <dbReference type="ARBA" id="ARBA00022640"/>
    </source>
</evidence>
<evidence type="ECO:0000256" key="7">
    <source>
        <dbReference type="ARBA" id="ARBA00022946"/>
    </source>
</evidence>
<proteinExistence type="inferred from homology"/>
<dbReference type="EC" id="1.13.11.51" evidence="13"/>
<comment type="similarity">
    <text evidence="2">Belongs to the carotenoid oxygenase family.</text>
</comment>
<dbReference type="GO" id="GO:0009570">
    <property type="term" value="C:chloroplast stroma"/>
    <property type="evidence" value="ECO:0007669"/>
    <property type="project" value="TreeGrafter"/>
</dbReference>
<organism evidence="16 17">
    <name type="scientific">Punica granatum</name>
    <name type="common">Pomegranate</name>
    <dbReference type="NCBI Taxonomy" id="22663"/>
    <lineage>
        <taxon>Eukaryota</taxon>
        <taxon>Viridiplantae</taxon>
        <taxon>Streptophyta</taxon>
        <taxon>Embryophyta</taxon>
        <taxon>Tracheophyta</taxon>
        <taxon>Spermatophyta</taxon>
        <taxon>Magnoliopsida</taxon>
        <taxon>eudicotyledons</taxon>
        <taxon>Gunneridae</taxon>
        <taxon>Pentapetalae</taxon>
        <taxon>rosids</taxon>
        <taxon>malvids</taxon>
        <taxon>Myrtales</taxon>
        <taxon>Lythraceae</taxon>
        <taxon>Punica</taxon>
    </lineage>
</organism>
<keyword evidence="10 15" id="KW-0408">Iron</keyword>
<feature type="binding site" evidence="15">
    <location>
        <position position="164"/>
    </location>
    <ligand>
        <name>Fe cation</name>
        <dbReference type="ChEBI" id="CHEBI:24875"/>
        <note>catalytic</note>
    </ligand>
</feature>
<keyword evidence="6" id="KW-0937">Abscisic acid biosynthesis</keyword>
<keyword evidence="9" id="KW-0560">Oxidoreductase</keyword>
<dbReference type="AlphaFoldDB" id="A0A218XGB3"/>
<dbReference type="InterPro" id="IPR004294">
    <property type="entry name" value="Carotenoid_Oase"/>
</dbReference>
<comment type="catalytic activity">
    <reaction evidence="11">
        <text>9-cis-violaxanthin + O2 = (3S,5R,6S)-5,6-epoxy-3-hydroxy-5,6-dihydro-12'-apo-beta-caroten-12'-al + 2-cis,4-trans-xanthoxin</text>
        <dbReference type="Rhea" id="RHEA:16541"/>
        <dbReference type="ChEBI" id="CHEBI:15379"/>
        <dbReference type="ChEBI" id="CHEBI:32304"/>
        <dbReference type="ChEBI" id="CHEBI:34597"/>
        <dbReference type="ChEBI" id="CHEBI:35305"/>
        <dbReference type="EC" id="1.13.11.51"/>
    </reaction>
</comment>
<evidence type="ECO:0000256" key="8">
    <source>
        <dbReference type="ARBA" id="ARBA00022964"/>
    </source>
</evidence>
<comment type="catalytic activity">
    <reaction evidence="12">
        <text>9'-cis-neoxanthin + O2 = (3S,5R,6R)-3,5-dihydroxy-6,7-didehydro-5,6-dihydro-12'-apo-beta-caroten-12'-al + 2-cis,4-trans-xanthoxin</text>
        <dbReference type="Rhea" id="RHEA:19677"/>
        <dbReference type="ChEBI" id="CHEBI:15379"/>
        <dbReference type="ChEBI" id="CHEBI:32304"/>
        <dbReference type="ChEBI" id="CHEBI:34596"/>
        <dbReference type="ChEBI" id="CHEBI:35306"/>
        <dbReference type="EC" id="1.13.11.51"/>
    </reaction>
</comment>
<keyword evidence="4" id="KW-0934">Plastid</keyword>
<dbReference type="GO" id="GO:0016121">
    <property type="term" value="P:carotene catabolic process"/>
    <property type="evidence" value="ECO:0007669"/>
    <property type="project" value="TreeGrafter"/>
</dbReference>
<reference evidence="17" key="1">
    <citation type="journal article" date="2017" name="Plant J.">
        <title>The pomegranate (Punica granatum L.) genome and the genomics of punicalagin biosynthesis.</title>
        <authorList>
            <person name="Qin G."/>
            <person name="Xu C."/>
            <person name="Ming R."/>
            <person name="Tang H."/>
            <person name="Guyot R."/>
            <person name="Kramer E.M."/>
            <person name="Hu Y."/>
            <person name="Yi X."/>
            <person name="Qi Y."/>
            <person name="Xu X."/>
            <person name="Gao Z."/>
            <person name="Pan H."/>
            <person name="Jian J."/>
            <person name="Tian Y."/>
            <person name="Yue Z."/>
            <person name="Xu Y."/>
        </authorList>
    </citation>
    <scope>NUCLEOTIDE SEQUENCE [LARGE SCALE GENOMIC DNA]</scope>
    <source>
        <strain evidence="17">cv. Dabenzi</strain>
    </source>
</reference>
<evidence type="ECO:0000256" key="13">
    <source>
        <dbReference type="ARBA" id="ARBA00039007"/>
    </source>
</evidence>
<evidence type="ECO:0000256" key="6">
    <source>
        <dbReference type="ARBA" id="ARBA00022865"/>
    </source>
</evidence>
<comment type="catalytic activity">
    <reaction evidence="14">
        <text>a 9-cis-epoxycarotenoid + O2 = a 12'-apo-carotenal + 2-cis,4-trans-xanthoxin</text>
        <dbReference type="Rhea" id="RHEA:23328"/>
        <dbReference type="ChEBI" id="CHEBI:15379"/>
        <dbReference type="ChEBI" id="CHEBI:32304"/>
        <dbReference type="ChEBI" id="CHEBI:51972"/>
        <dbReference type="ChEBI" id="CHEBI:51973"/>
        <dbReference type="EC" id="1.13.11.51"/>
    </reaction>
</comment>
<dbReference type="PANTHER" id="PTHR10543:SF26">
    <property type="entry name" value="9-CIS-EPOXYCAROTENOID DIOXYGENASE NCED3, CHLOROPLASTIC"/>
    <property type="match status" value="1"/>
</dbReference>
<evidence type="ECO:0000256" key="3">
    <source>
        <dbReference type="ARBA" id="ARBA00022528"/>
    </source>
</evidence>
<dbReference type="EMBL" id="MTKT01001810">
    <property type="protein sequence ID" value="OWM84007.1"/>
    <property type="molecule type" value="Genomic_DNA"/>
</dbReference>
<keyword evidence="7" id="KW-0809">Transit peptide</keyword>
<evidence type="ECO:0000256" key="11">
    <source>
        <dbReference type="ARBA" id="ARBA00035929"/>
    </source>
</evidence>
<dbReference type="GO" id="GO:0046872">
    <property type="term" value="F:metal ion binding"/>
    <property type="evidence" value="ECO:0007669"/>
    <property type="project" value="UniProtKB-KW"/>
</dbReference>
<comment type="caution">
    <text evidence="16">The sequence shown here is derived from an EMBL/GenBank/DDBJ whole genome shotgun (WGS) entry which is preliminary data.</text>
</comment>
<keyword evidence="3" id="KW-0150">Chloroplast</keyword>
<dbReference type="Proteomes" id="UP000197138">
    <property type="component" value="Unassembled WGS sequence"/>
</dbReference>
<keyword evidence="8" id="KW-0223">Dioxygenase</keyword>
<evidence type="ECO:0000256" key="10">
    <source>
        <dbReference type="ARBA" id="ARBA00023004"/>
    </source>
</evidence>
<evidence type="ECO:0000256" key="2">
    <source>
        <dbReference type="ARBA" id="ARBA00006787"/>
    </source>
</evidence>
<dbReference type="GO" id="GO:0045549">
    <property type="term" value="F:9-cis-epoxycarotenoid dioxygenase activity"/>
    <property type="evidence" value="ECO:0007669"/>
    <property type="project" value="UniProtKB-EC"/>
</dbReference>
<name>A0A218XGB3_PUNGR</name>
<dbReference type="Pfam" id="PF03055">
    <property type="entry name" value="RPE65"/>
    <property type="match status" value="2"/>
</dbReference>
<dbReference type="PANTHER" id="PTHR10543">
    <property type="entry name" value="BETA-CAROTENE DIOXYGENASE"/>
    <property type="match status" value="1"/>
</dbReference>
<comment type="cofactor">
    <cofactor evidence="15">
        <name>Fe(2+)</name>
        <dbReference type="ChEBI" id="CHEBI:29033"/>
    </cofactor>
    <text evidence="15">Binds 1 Fe(2+) ion per subunit.</text>
</comment>
<protein>
    <recommendedName>
        <fullName evidence="13">9-cis-epoxycarotenoid dioxygenase</fullName>
        <ecNumber evidence="13">1.13.11.51</ecNumber>
    </recommendedName>
</protein>